<dbReference type="Proteomes" id="UP000217918">
    <property type="component" value="Unassembled WGS sequence"/>
</dbReference>
<feature type="compositionally biased region" description="Polar residues" evidence="4">
    <location>
        <begin position="85"/>
        <end position="107"/>
    </location>
</feature>
<feature type="region of interest" description="Disordered" evidence="4">
    <location>
        <begin position="38"/>
        <end position="107"/>
    </location>
</feature>
<reference evidence="7 8" key="1">
    <citation type="submission" date="2017-09" db="EMBL/GenBank/DDBJ databases">
        <title>Genome sequence of Lactobacillus brevis D7.</title>
        <authorList>
            <person name="Kwon M.-S."/>
            <person name="Lim S.K."/>
            <person name="Choi H.-J."/>
        </authorList>
    </citation>
    <scope>NUCLEOTIDE SEQUENCE [LARGE SCALE GENOMIC DNA]</scope>
    <source>
        <strain evidence="7 8">D7</strain>
    </source>
</reference>
<feature type="compositionally biased region" description="Polar residues" evidence="4">
    <location>
        <begin position="795"/>
        <end position="821"/>
    </location>
</feature>
<feature type="domain" description="MucBP" evidence="6">
    <location>
        <begin position="664"/>
        <end position="724"/>
    </location>
</feature>
<feature type="chain" id="PRO_5012449577" description="MucBP domain-containing protein" evidence="5">
    <location>
        <begin position="37"/>
        <end position="848"/>
    </location>
</feature>
<keyword evidence="2 5" id="KW-0732">Signal</keyword>
<dbReference type="NCBIfam" id="TIGR03715">
    <property type="entry name" value="KxYKxGKxW"/>
    <property type="match status" value="1"/>
</dbReference>
<dbReference type="Pfam" id="PF12799">
    <property type="entry name" value="LRR_4"/>
    <property type="match status" value="1"/>
</dbReference>
<feature type="compositionally biased region" description="Polar residues" evidence="4">
    <location>
        <begin position="774"/>
        <end position="786"/>
    </location>
</feature>
<keyword evidence="3" id="KW-0677">Repeat</keyword>
<sequence>MKEPQMRFKLYKAKTKWLVAGITALSIMEMSMTVHADTPVENGTSSEISEGTKNPVTTGQSVSTVTLKTPATEQTSAEKAAATTPVATTQGAKQTATSTGNTDTTVPATVEESVPAQKQAAAAATTDKAVTTDSVASQSHVATPTNQGQKMAMATSATRQSRAMVSTGVTATPASTTSTETAAPVSAAVVTQDGLVYDNAPIDEWMPNKGMQEALLAIFQNDRWSARNYYFLDADYDSKPGAKVWNSLSDITKSDMLLLKGFALQTSFSTHIDGKSSYSIEGLQYATNLQQLDLLNTLNATQNGRVPGYYHGDITDLSPIKNLTNLIWLQIANNRISDLSPLANMKKLTYLSAVNNEISDFSMLDAAQFTSGLTIFDQVIPREPVYLRPGQDTITLNNLGLKLPQNYNATVGHYAEVSWSGIDGNDYWSYYSQSPLLINVYRRGANGEAVSDTQVKYTIAKKQVTPGPTTSSASGDGVGVHQQPYTYYLAASYYDGSNNKIATYYTPYLTDVAAAANVTVHYQDQDGKAIASDTILNDGLVGQTYTTTPKVLTGYTLDQTHLPSNATGTFGDEPISVTYVYDQMDGAPVTVTYVDDAGESLIEAKTLTGKYGDHYTAQAKTITGYDLKTVQGNQQGTFTDQPQSVTFVYTKQAVVIPPVTTMVTVIVHYQTANGTPLALDKVITGAQGDTYQTSPVSVNGYQLAETPANASGVFNNDDTIIYVYAKNPKTTTGGAGDQGTVDNRPSNPSKRPGNSEKRSTQPEKQLDKKGNHSAADQVTQIKTARGSQAARVSEVATTTKHTKSVAEQSTTKMSLPQTNEESISSKWGIALLVVVVSWFGLKRKSSEN</sequence>
<feature type="compositionally biased region" description="Basic and acidic residues" evidence="4">
    <location>
        <begin position="753"/>
        <end position="770"/>
    </location>
</feature>
<evidence type="ECO:0000256" key="5">
    <source>
        <dbReference type="SAM" id="SignalP"/>
    </source>
</evidence>
<keyword evidence="1" id="KW-0433">Leucine-rich repeat</keyword>
<feature type="signal peptide" evidence="5">
    <location>
        <begin position="1"/>
        <end position="36"/>
    </location>
</feature>
<dbReference type="AlphaFoldDB" id="A0A2A3U122"/>
<feature type="compositionally biased region" description="Polar residues" evidence="4">
    <location>
        <begin position="137"/>
        <end position="150"/>
    </location>
</feature>
<proteinExistence type="predicted"/>
<dbReference type="SUPFAM" id="SSF52058">
    <property type="entry name" value="L domain-like"/>
    <property type="match status" value="1"/>
</dbReference>
<feature type="compositionally biased region" description="Polar residues" evidence="4">
    <location>
        <begin position="740"/>
        <end position="749"/>
    </location>
</feature>
<feature type="domain" description="MucBP" evidence="6">
    <location>
        <begin position="517"/>
        <end position="581"/>
    </location>
</feature>
<dbReference type="InterPro" id="IPR022263">
    <property type="entry name" value="KxYKxGKxW"/>
</dbReference>
<feature type="region of interest" description="Disordered" evidence="4">
    <location>
        <begin position="731"/>
        <end position="821"/>
    </location>
</feature>
<evidence type="ECO:0000259" key="6">
    <source>
        <dbReference type="Pfam" id="PF06458"/>
    </source>
</evidence>
<dbReference type="Gene3D" id="3.10.20.320">
    <property type="entry name" value="Putative peptidoglycan bound protein (lpxtg motif)"/>
    <property type="match status" value="3"/>
</dbReference>
<evidence type="ECO:0000256" key="2">
    <source>
        <dbReference type="ARBA" id="ARBA00022729"/>
    </source>
</evidence>
<comment type="caution">
    <text evidence="7">The sequence shown here is derived from an EMBL/GenBank/DDBJ whole genome shotgun (WGS) entry which is preliminary data.</text>
</comment>
<feature type="compositionally biased region" description="Polar residues" evidence="4">
    <location>
        <begin position="41"/>
        <end position="77"/>
    </location>
</feature>
<dbReference type="InterPro" id="IPR025875">
    <property type="entry name" value="Leu-rich_rpt_4"/>
</dbReference>
<feature type="domain" description="MucBP" evidence="6">
    <location>
        <begin position="588"/>
        <end position="650"/>
    </location>
</feature>
<evidence type="ECO:0000313" key="7">
    <source>
        <dbReference type="EMBL" id="PBQ24658.1"/>
    </source>
</evidence>
<evidence type="ECO:0000313" key="8">
    <source>
        <dbReference type="Proteomes" id="UP000217918"/>
    </source>
</evidence>
<feature type="region of interest" description="Disordered" evidence="4">
    <location>
        <begin position="129"/>
        <end position="150"/>
    </location>
</feature>
<dbReference type="EMBL" id="NVYO01000001">
    <property type="protein sequence ID" value="PBQ24658.1"/>
    <property type="molecule type" value="Genomic_DNA"/>
</dbReference>
<accession>A0A2A3U122</accession>
<dbReference type="Gene3D" id="3.80.10.10">
    <property type="entry name" value="Ribonuclease Inhibitor"/>
    <property type="match status" value="1"/>
</dbReference>
<evidence type="ECO:0000256" key="4">
    <source>
        <dbReference type="SAM" id="MobiDB-lite"/>
    </source>
</evidence>
<evidence type="ECO:0000256" key="1">
    <source>
        <dbReference type="ARBA" id="ARBA00022614"/>
    </source>
</evidence>
<dbReference type="RefSeq" id="WP_096110364.1">
    <property type="nucleotide sequence ID" value="NZ_NVYO01000001.1"/>
</dbReference>
<dbReference type="InterPro" id="IPR032675">
    <property type="entry name" value="LRR_dom_sf"/>
</dbReference>
<protein>
    <recommendedName>
        <fullName evidence="6">MucBP domain-containing protein</fullName>
    </recommendedName>
</protein>
<dbReference type="InterPro" id="IPR001611">
    <property type="entry name" value="Leu-rich_rpt"/>
</dbReference>
<name>A0A2A3U122_LEVBR</name>
<gene>
    <name evidence="7" type="ORF">CNR29_11765</name>
</gene>
<organism evidence="7 8">
    <name type="scientific">Levilactobacillus brevis</name>
    <name type="common">Lactobacillus brevis</name>
    <dbReference type="NCBI Taxonomy" id="1580"/>
    <lineage>
        <taxon>Bacteria</taxon>
        <taxon>Bacillati</taxon>
        <taxon>Bacillota</taxon>
        <taxon>Bacilli</taxon>
        <taxon>Lactobacillales</taxon>
        <taxon>Lactobacillaceae</taxon>
        <taxon>Levilactobacillus</taxon>
    </lineage>
</organism>
<dbReference type="PROSITE" id="PS51450">
    <property type="entry name" value="LRR"/>
    <property type="match status" value="1"/>
</dbReference>
<dbReference type="Pfam" id="PF06458">
    <property type="entry name" value="MucBP"/>
    <property type="match status" value="3"/>
</dbReference>
<evidence type="ECO:0000256" key="3">
    <source>
        <dbReference type="ARBA" id="ARBA00022737"/>
    </source>
</evidence>
<dbReference type="InterPro" id="IPR009459">
    <property type="entry name" value="MucBP_dom"/>
</dbReference>
<dbReference type="Pfam" id="PF19258">
    <property type="entry name" value="KxYKxGKxW_sig"/>
    <property type="match status" value="1"/>
</dbReference>